<reference evidence="1" key="1">
    <citation type="submission" date="2022-08" db="EMBL/GenBank/DDBJ databases">
        <title>The genomic sequence of strain Paenibacillus sp. SCIV0701.</title>
        <authorList>
            <person name="Zhao H."/>
        </authorList>
    </citation>
    <scope>NUCLEOTIDE SEQUENCE</scope>
    <source>
        <strain evidence="1">SCIV0701</strain>
    </source>
</reference>
<protein>
    <submittedName>
        <fullName evidence="1">Uncharacterized protein</fullName>
    </submittedName>
</protein>
<name>A0A9X2MPX0_9BACL</name>
<keyword evidence="2" id="KW-1185">Reference proteome</keyword>
<dbReference type="RefSeq" id="WP_257444821.1">
    <property type="nucleotide sequence ID" value="NZ_JANIPJ010000005.1"/>
</dbReference>
<comment type="caution">
    <text evidence="1">The sequence shown here is derived from an EMBL/GenBank/DDBJ whole genome shotgun (WGS) entry which is preliminary data.</text>
</comment>
<evidence type="ECO:0000313" key="2">
    <source>
        <dbReference type="Proteomes" id="UP001141950"/>
    </source>
</evidence>
<gene>
    <name evidence="1" type="ORF">NQZ67_09160</name>
</gene>
<dbReference type="EMBL" id="JANIPJ010000005">
    <property type="protein sequence ID" value="MCR2804044.1"/>
    <property type="molecule type" value="Genomic_DNA"/>
</dbReference>
<dbReference type="Proteomes" id="UP001141950">
    <property type="component" value="Unassembled WGS sequence"/>
</dbReference>
<dbReference type="AlphaFoldDB" id="A0A9X2MPX0"/>
<sequence>MKKDYKALLEPLCGKRIEVSIEDLAGQDPVAPPRGFELVRVHLETSGGGTYLKCYLSLTQHVSIPVFEDAGTYLEESPGMVRLVSEDRGTQLRYTVSGLV</sequence>
<proteinExistence type="predicted"/>
<accession>A0A9X2MPX0</accession>
<organism evidence="1 2">
    <name type="scientific">Paenibacillus soyae</name>
    <dbReference type="NCBI Taxonomy" id="2969249"/>
    <lineage>
        <taxon>Bacteria</taxon>
        <taxon>Bacillati</taxon>
        <taxon>Bacillota</taxon>
        <taxon>Bacilli</taxon>
        <taxon>Bacillales</taxon>
        <taxon>Paenibacillaceae</taxon>
        <taxon>Paenibacillus</taxon>
    </lineage>
</organism>
<evidence type="ECO:0000313" key="1">
    <source>
        <dbReference type="EMBL" id="MCR2804044.1"/>
    </source>
</evidence>